<reference evidence="1 2" key="1">
    <citation type="journal article" date="2021" name="J. Hered.">
        <title>A chromosome-level genome assembly of the parasitoid wasp, Cotesia glomerata (Hymenoptera: Braconidae).</title>
        <authorList>
            <person name="Pinto B.J."/>
            <person name="Weis J.J."/>
            <person name="Gamble T."/>
            <person name="Ode P.J."/>
            <person name="Paul R."/>
            <person name="Zaspel J.M."/>
        </authorList>
    </citation>
    <scope>NUCLEOTIDE SEQUENCE [LARGE SCALE GENOMIC DNA]</scope>
    <source>
        <strain evidence="1">CgM1</strain>
    </source>
</reference>
<keyword evidence="2" id="KW-1185">Reference proteome</keyword>
<protein>
    <submittedName>
        <fullName evidence="1">Uncharacterized protein</fullName>
    </submittedName>
</protein>
<evidence type="ECO:0000313" key="1">
    <source>
        <dbReference type="EMBL" id="KAH0535714.1"/>
    </source>
</evidence>
<organism evidence="1 2">
    <name type="scientific">Cotesia glomerata</name>
    <name type="common">Lepidopteran parasitic wasp</name>
    <name type="synonym">Apanteles glomeratus</name>
    <dbReference type="NCBI Taxonomy" id="32391"/>
    <lineage>
        <taxon>Eukaryota</taxon>
        <taxon>Metazoa</taxon>
        <taxon>Ecdysozoa</taxon>
        <taxon>Arthropoda</taxon>
        <taxon>Hexapoda</taxon>
        <taxon>Insecta</taxon>
        <taxon>Pterygota</taxon>
        <taxon>Neoptera</taxon>
        <taxon>Endopterygota</taxon>
        <taxon>Hymenoptera</taxon>
        <taxon>Apocrita</taxon>
        <taxon>Ichneumonoidea</taxon>
        <taxon>Braconidae</taxon>
        <taxon>Microgastrinae</taxon>
        <taxon>Cotesia</taxon>
    </lineage>
</organism>
<dbReference type="Proteomes" id="UP000826195">
    <property type="component" value="Unassembled WGS sequence"/>
</dbReference>
<dbReference type="AlphaFoldDB" id="A0AAV7I062"/>
<accession>A0AAV7I062</accession>
<gene>
    <name evidence="1" type="ORF">KQX54_018495</name>
</gene>
<comment type="caution">
    <text evidence="1">The sequence shown here is derived from an EMBL/GenBank/DDBJ whole genome shotgun (WGS) entry which is preliminary data.</text>
</comment>
<dbReference type="EMBL" id="JAHXZJ010002982">
    <property type="protein sequence ID" value="KAH0535714.1"/>
    <property type="molecule type" value="Genomic_DNA"/>
</dbReference>
<name>A0AAV7I062_COTGL</name>
<evidence type="ECO:0000313" key="2">
    <source>
        <dbReference type="Proteomes" id="UP000826195"/>
    </source>
</evidence>
<proteinExistence type="predicted"/>
<sequence>MKHERTKPTGAPSSEPFLVAPELQPYLMLNFDFKQHELVVFLFLDAGAGAGASGLGLGSHLRHWGFHSTLKRFRRVLYTEEKGRRELLRQWVSVPRKRGEPLQWWNVKRYARRGIMPHITLEEKSGLPSYKDKKDSVNRTLHSQYRGSITGTSISILIHVYVHIQLRNSMLKKAQTLPYNSPSLYPAYKVHSTVQPEYATALTTDE</sequence>